<sequence length="485" mass="52890">MTWTEETTGQYSRSLGAVESVYRKISQAFSSLNREHWGLYCICALEFSSSVPNGTGYDDDEVSQILRQAWVNLMLEFPGLAVRPEGLTRKTYTAISPEDWAAKTFYVEPDSKCPDDILSAYPSHDLPGLYFFPWSGEVMLLVSHWRIDGLGTCMLMDRYMALAAAQVEKQPAHTFGTTYSPRSGVVHISPTLEEAIGSVQIGDDDETKNFARNYIADHHRNALHAGGLPFKGDAQTPPGASRRAEVVIGSAATSALAAACKANAFSVTSAIHAALATAIAQLSSADVEDTYSAVVSANLRPRLAMLKGRREHAVGVYVTGLTPVVDQLQSFTSKARKLASFYKFDSWCTPQFLRALPLIMRLHTKALFEGPSPPKPPSGVTLSSLGIIDGHLGSEYGKGKAVVKVTDFHFGVSILTRQVLLYAWTYNGRLTLSANYNGAYHDKGAALRLIHSVMSVLEKELGVSLDVEQAAERQLRVFDASDAQD</sequence>
<dbReference type="PANTHER" id="PTHR42034">
    <property type="entry name" value="CHROMOSOME 7, WHOLE GENOME SHOTGUN SEQUENCE-RELATED"/>
    <property type="match status" value="1"/>
</dbReference>
<reference evidence="1 2" key="1">
    <citation type="journal article" date="2014" name="Proc. Natl. Acad. Sci. U.S.A.">
        <title>Trajectory and genomic determinants of fungal-pathogen speciation and host adaptation.</title>
        <authorList>
            <person name="Hu X."/>
            <person name="Xiao G."/>
            <person name="Zheng P."/>
            <person name="Shang Y."/>
            <person name="Su Y."/>
            <person name="Zhang X."/>
            <person name="Liu X."/>
            <person name="Zhan S."/>
            <person name="St Leger R.J."/>
            <person name="Wang C."/>
        </authorList>
    </citation>
    <scope>NUCLEOTIDE SEQUENCE [LARGE SCALE GENOMIC DNA]</scope>
    <source>
        <strain evidence="1 2">ARSEF 977</strain>
    </source>
</reference>
<evidence type="ECO:0000313" key="1">
    <source>
        <dbReference type="EMBL" id="KID81116.1"/>
    </source>
</evidence>
<dbReference type="EMBL" id="AZNH01000201">
    <property type="protein sequence ID" value="KID81116.1"/>
    <property type="molecule type" value="Genomic_DNA"/>
</dbReference>
<dbReference type="Proteomes" id="UP000031192">
    <property type="component" value="Unassembled WGS sequence"/>
</dbReference>
<protein>
    <recommendedName>
        <fullName evidence="3">Alcohol acetyltransferase</fullName>
    </recommendedName>
</protein>
<dbReference type="InterPro" id="IPR023213">
    <property type="entry name" value="CAT-like_dom_sf"/>
</dbReference>
<dbReference type="Gene3D" id="3.30.559.10">
    <property type="entry name" value="Chloramphenicol acetyltransferase-like domain"/>
    <property type="match status" value="1"/>
</dbReference>
<dbReference type="AlphaFoldDB" id="A0A0B4GUF1"/>
<accession>A0A0B4GUF1</accession>
<name>A0A0B4GUF1_METGA</name>
<dbReference type="HOGENOM" id="CLU_029138_1_0_1"/>
<keyword evidence="2" id="KW-1185">Reference proteome</keyword>
<dbReference type="SUPFAM" id="SSF52777">
    <property type="entry name" value="CoA-dependent acyltransferases"/>
    <property type="match status" value="1"/>
</dbReference>
<dbReference type="PANTHER" id="PTHR42034:SF1">
    <property type="entry name" value="CONDENSATION DOMAIN-CONTAINING PROTEIN"/>
    <property type="match status" value="1"/>
</dbReference>
<organism evidence="1 2">
    <name type="scientific">Metarhizium guizhouense (strain ARSEF 977)</name>
    <dbReference type="NCBI Taxonomy" id="1276136"/>
    <lineage>
        <taxon>Eukaryota</taxon>
        <taxon>Fungi</taxon>
        <taxon>Dikarya</taxon>
        <taxon>Ascomycota</taxon>
        <taxon>Pezizomycotina</taxon>
        <taxon>Sordariomycetes</taxon>
        <taxon>Hypocreomycetidae</taxon>
        <taxon>Hypocreales</taxon>
        <taxon>Clavicipitaceae</taxon>
        <taxon>Metarhizium</taxon>
    </lineage>
</organism>
<evidence type="ECO:0008006" key="3">
    <source>
        <dbReference type="Google" id="ProtNLM"/>
    </source>
</evidence>
<gene>
    <name evidence="1" type="ORF">MGU_11498</name>
</gene>
<dbReference type="Gene3D" id="3.30.559.30">
    <property type="entry name" value="Nonribosomal peptide synthetase, condensation domain"/>
    <property type="match status" value="1"/>
</dbReference>
<evidence type="ECO:0000313" key="2">
    <source>
        <dbReference type="Proteomes" id="UP000031192"/>
    </source>
</evidence>
<proteinExistence type="predicted"/>
<comment type="caution">
    <text evidence="1">The sequence shown here is derived from an EMBL/GenBank/DDBJ whole genome shotgun (WGS) entry which is preliminary data.</text>
</comment>